<sequence length="170" mass="18815">MNKRIAALYAGLLLAFLLGFAGRAQARPYDYSLGVRLGNYFAAEGKFFVTRSSAVDISFGLVNPFTPAYQFMLLSGAYNLQLVKRTSGLLPYIGAGLSAGMQFGDKDRAQEGSRRSFFMSADIPLGLEYKLAGSPVVFLFEWSPKIRFLSGTRFIPQSVSVGFRYTFNIR</sequence>
<protein>
    <recommendedName>
        <fullName evidence="4">Outer membrane protein beta-barrel domain-containing protein</fullName>
    </recommendedName>
</protein>
<dbReference type="InterPro" id="IPR011250">
    <property type="entry name" value="OMP/PagP_B-barrel"/>
</dbReference>
<keyword evidence="1" id="KW-0732">Signal</keyword>
<accession>A0A9D9EDE0</accession>
<gene>
    <name evidence="2" type="ORF">IAC23_08515</name>
</gene>
<comment type="caution">
    <text evidence="2">The sequence shown here is derived from an EMBL/GenBank/DDBJ whole genome shotgun (WGS) entry which is preliminary data.</text>
</comment>
<feature type="signal peptide" evidence="1">
    <location>
        <begin position="1"/>
        <end position="26"/>
    </location>
</feature>
<evidence type="ECO:0000313" key="3">
    <source>
        <dbReference type="Proteomes" id="UP000823619"/>
    </source>
</evidence>
<feature type="chain" id="PRO_5039241856" description="Outer membrane protein beta-barrel domain-containing protein" evidence="1">
    <location>
        <begin position="27"/>
        <end position="170"/>
    </location>
</feature>
<proteinExistence type="predicted"/>
<dbReference type="AlphaFoldDB" id="A0A9D9EDE0"/>
<dbReference type="EMBL" id="JADIMO010000108">
    <property type="protein sequence ID" value="MBO8445714.1"/>
    <property type="molecule type" value="Genomic_DNA"/>
</dbReference>
<name>A0A9D9EDE0_9BACT</name>
<evidence type="ECO:0008006" key="4">
    <source>
        <dbReference type="Google" id="ProtNLM"/>
    </source>
</evidence>
<evidence type="ECO:0000313" key="2">
    <source>
        <dbReference type="EMBL" id="MBO8445714.1"/>
    </source>
</evidence>
<reference evidence="2" key="1">
    <citation type="submission" date="2020-10" db="EMBL/GenBank/DDBJ databases">
        <authorList>
            <person name="Gilroy R."/>
        </authorList>
    </citation>
    <scope>NUCLEOTIDE SEQUENCE</scope>
    <source>
        <strain evidence="2">D5-748</strain>
    </source>
</reference>
<dbReference type="Proteomes" id="UP000823619">
    <property type="component" value="Unassembled WGS sequence"/>
</dbReference>
<reference evidence="2" key="2">
    <citation type="journal article" date="2021" name="PeerJ">
        <title>Extensive microbial diversity within the chicken gut microbiome revealed by metagenomics and culture.</title>
        <authorList>
            <person name="Gilroy R."/>
            <person name="Ravi A."/>
            <person name="Getino M."/>
            <person name="Pursley I."/>
            <person name="Horton D.L."/>
            <person name="Alikhan N.F."/>
            <person name="Baker D."/>
            <person name="Gharbi K."/>
            <person name="Hall N."/>
            <person name="Watson M."/>
            <person name="Adriaenssens E.M."/>
            <person name="Foster-Nyarko E."/>
            <person name="Jarju S."/>
            <person name="Secka A."/>
            <person name="Antonio M."/>
            <person name="Oren A."/>
            <person name="Chaudhuri R.R."/>
            <person name="La Ragione R."/>
            <person name="Hildebrand F."/>
            <person name="Pallen M.J."/>
        </authorList>
    </citation>
    <scope>NUCLEOTIDE SEQUENCE</scope>
    <source>
        <strain evidence="2">D5-748</strain>
    </source>
</reference>
<evidence type="ECO:0000256" key="1">
    <source>
        <dbReference type="SAM" id="SignalP"/>
    </source>
</evidence>
<dbReference type="SUPFAM" id="SSF56925">
    <property type="entry name" value="OMPA-like"/>
    <property type="match status" value="1"/>
</dbReference>
<organism evidence="2 3">
    <name type="scientific">Candidatus Cryptobacteroides merdavium</name>
    <dbReference type="NCBI Taxonomy" id="2840769"/>
    <lineage>
        <taxon>Bacteria</taxon>
        <taxon>Pseudomonadati</taxon>
        <taxon>Bacteroidota</taxon>
        <taxon>Bacteroidia</taxon>
        <taxon>Bacteroidales</taxon>
        <taxon>Candidatus Cryptobacteroides</taxon>
    </lineage>
</organism>